<organism evidence="8 9">
    <name type="scientific">Pinibacter aurantiacus</name>
    <dbReference type="NCBI Taxonomy" id="2851599"/>
    <lineage>
        <taxon>Bacteria</taxon>
        <taxon>Pseudomonadati</taxon>
        <taxon>Bacteroidota</taxon>
        <taxon>Chitinophagia</taxon>
        <taxon>Chitinophagales</taxon>
        <taxon>Chitinophagaceae</taxon>
        <taxon>Pinibacter</taxon>
    </lineage>
</organism>
<keyword evidence="5" id="KW-1134">Transmembrane beta strand</keyword>
<dbReference type="InterPro" id="IPR039426">
    <property type="entry name" value="TonB-dep_rcpt-like"/>
</dbReference>
<keyword evidence="5" id="KW-0472">Membrane</keyword>
<keyword evidence="5" id="KW-0813">Transport</keyword>
<comment type="caution">
    <text evidence="8">The sequence shown here is derived from an EMBL/GenBank/DDBJ whole genome shotgun (WGS) entry which is preliminary data.</text>
</comment>
<gene>
    <name evidence="8" type="ORF">KTO63_00160</name>
</gene>
<keyword evidence="5" id="KW-0812">Transmembrane</keyword>
<evidence type="ECO:0000256" key="4">
    <source>
        <dbReference type="ARBA" id="ARBA00023065"/>
    </source>
</evidence>
<keyword evidence="5" id="KW-0998">Cell outer membrane</keyword>
<evidence type="ECO:0000256" key="2">
    <source>
        <dbReference type="ARBA" id="ARBA00022729"/>
    </source>
</evidence>
<comment type="similarity">
    <text evidence="5">Belongs to the TonB-dependent receptor family.</text>
</comment>
<dbReference type="Pfam" id="PF07715">
    <property type="entry name" value="Plug"/>
    <property type="match status" value="1"/>
</dbReference>
<evidence type="ECO:0000256" key="3">
    <source>
        <dbReference type="ARBA" id="ARBA00023004"/>
    </source>
</evidence>
<proteinExistence type="inferred from homology"/>
<dbReference type="PROSITE" id="PS52016">
    <property type="entry name" value="TONB_DEPENDENT_REC_3"/>
    <property type="match status" value="1"/>
</dbReference>
<evidence type="ECO:0000256" key="5">
    <source>
        <dbReference type="PROSITE-ProRule" id="PRU01360"/>
    </source>
</evidence>
<dbReference type="RefSeq" id="WP_217789091.1">
    <property type="nucleotide sequence ID" value="NZ_JAHSPG010000001.1"/>
</dbReference>
<dbReference type="Pfam" id="PF13715">
    <property type="entry name" value="CarbopepD_reg_2"/>
    <property type="match status" value="1"/>
</dbReference>
<keyword evidence="9" id="KW-1185">Reference proteome</keyword>
<evidence type="ECO:0000256" key="6">
    <source>
        <dbReference type="SAM" id="SignalP"/>
    </source>
</evidence>
<reference evidence="8" key="1">
    <citation type="submission" date="2021-06" db="EMBL/GenBank/DDBJ databases">
        <authorList>
            <person name="Huq M.A."/>
        </authorList>
    </citation>
    <scope>NUCLEOTIDE SEQUENCE</scope>
    <source>
        <strain evidence="8">MAH-26</strain>
    </source>
</reference>
<feature type="signal peptide" evidence="6">
    <location>
        <begin position="1"/>
        <end position="19"/>
    </location>
</feature>
<keyword evidence="4" id="KW-0406">Ion transport</keyword>
<feature type="chain" id="PRO_5039270161" evidence="6">
    <location>
        <begin position="20"/>
        <end position="790"/>
    </location>
</feature>
<dbReference type="Proteomes" id="UP000812270">
    <property type="component" value="Unassembled WGS sequence"/>
</dbReference>
<dbReference type="GO" id="GO:0009279">
    <property type="term" value="C:cell outer membrane"/>
    <property type="evidence" value="ECO:0007669"/>
    <property type="project" value="UniProtKB-SubCell"/>
</dbReference>
<dbReference type="InterPro" id="IPR012910">
    <property type="entry name" value="Plug_dom"/>
</dbReference>
<comment type="subcellular location">
    <subcellularLocation>
        <location evidence="5">Cell outer membrane</location>
        <topology evidence="5">Multi-pass membrane protein</topology>
    </subcellularLocation>
</comment>
<keyword evidence="1" id="KW-0410">Iron transport</keyword>
<dbReference type="AlphaFoldDB" id="A0A9E2S460"/>
<keyword evidence="8" id="KW-0675">Receptor</keyword>
<protein>
    <submittedName>
        <fullName evidence="8">TonB-dependent receptor</fullName>
    </submittedName>
</protein>
<evidence type="ECO:0000256" key="1">
    <source>
        <dbReference type="ARBA" id="ARBA00022496"/>
    </source>
</evidence>
<dbReference type="EMBL" id="JAHSPG010000001">
    <property type="protein sequence ID" value="MBV4355536.1"/>
    <property type="molecule type" value="Genomic_DNA"/>
</dbReference>
<keyword evidence="2 6" id="KW-0732">Signal</keyword>
<sequence length="790" mass="89054">MKKLILGICFILLSIFTFAQTIKGKVTDAATGSPVNGATIDVEGAGITTTNESGLFYMAVKKGTYTVNITNVGFKKLEEKLSPSSTVAEIKLQRQDLFLQEVEIKAVRASEKSPFTKTNISKKEIEKNNLGQDLPYLLNQSPSVVVNSDAGNGVGYTGIHIRGTDATRINVTLNGIPYNDAESQGTYFVDLPDVASSLNSIQIQRGVGTSTNGSGAFGATINLSTNEFNDKPYGEINNSFGSFNTWKNTVKAGSGLINDHFTIDARLSRITSDGYIDRASSNLQSLYLSGAYINNKTSVRFNLIKGKEKTYQAWNGVPEALLYTDRTYNSCGTEKPGEPYNNQTDNYDQDHYQLFVNQELSKTWSLNVASFLTRGKGYYEEYKAQQPFAKYGLPDTTINGAPVTQTDLVRQRWLDNYFYGQVLSFQHKSAKDEVTIGGGWTEYDGKHYGDIIWAQVGVPKDYRYYNYPAVKKDQNVYVKWLHQLDANWNLFGDMQYRHVYHRMEGFEDFPEMTISRQFDFFNPKAGISYNRNGYNAYFSFAMAGKEPNRDDFQANPSQQPKREQLQDFELGMEKKSSWYSYGATLYYMSYKDQLVLTGQMNDVGAYVRVNVPNSYRAGIELQGSVVVNNWMNIHANVAFSKNKIKSFDAYFDDYDNSGEWVKQIPKEYKNTDISFSPSIIAGGTINFIPAKFLMISLPAKFVGKQYLDNTQDETRKLGDYYSQNVMATFTIKHLLFSEWNIIGQVNNVFNKRFETNGAAYATMLNGTIQNDNYYFPNAGTNFMVGVNVKL</sequence>
<accession>A0A9E2S460</accession>
<dbReference type="PANTHER" id="PTHR32552:SF68">
    <property type="entry name" value="FERRICHROME OUTER MEMBRANE TRANSPORTER_PHAGE RECEPTOR"/>
    <property type="match status" value="1"/>
</dbReference>
<feature type="domain" description="TonB-dependent receptor plug" evidence="7">
    <location>
        <begin position="111"/>
        <end position="219"/>
    </location>
</feature>
<evidence type="ECO:0000313" key="8">
    <source>
        <dbReference type="EMBL" id="MBV4355536.1"/>
    </source>
</evidence>
<name>A0A9E2S460_9BACT</name>
<dbReference type="PANTHER" id="PTHR32552">
    <property type="entry name" value="FERRICHROME IRON RECEPTOR-RELATED"/>
    <property type="match status" value="1"/>
</dbReference>
<keyword evidence="3" id="KW-0408">Iron</keyword>
<dbReference type="GO" id="GO:0015344">
    <property type="term" value="F:siderophore uptake transmembrane transporter activity"/>
    <property type="evidence" value="ECO:0007669"/>
    <property type="project" value="TreeGrafter"/>
</dbReference>
<evidence type="ECO:0000259" key="7">
    <source>
        <dbReference type="Pfam" id="PF07715"/>
    </source>
</evidence>
<evidence type="ECO:0000313" key="9">
    <source>
        <dbReference type="Proteomes" id="UP000812270"/>
    </source>
</evidence>